<dbReference type="Proteomes" id="UP000636479">
    <property type="component" value="Unassembled WGS sequence"/>
</dbReference>
<dbReference type="OrthoDB" id="3061096at2759"/>
<dbReference type="InterPro" id="IPR036047">
    <property type="entry name" value="F-box-like_dom_sf"/>
</dbReference>
<dbReference type="SUPFAM" id="SSF81383">
    <property type="entry name" value="F-box domain"/>
    <property type="match status" value="1"/>
</dbReference>
<comment type="caution">
    <text evidence="1">The sequence shown here is derived from an EMBL/GenBank/DDBJ whole genome shotgun (WGS) entry which is preliminary data.</text>
</comment>
<keyword evidence="2" id="KW-1185">Reference proteome</keyword>
<dbReference type="EMBL" id="JACAZF010000001">
    <property type="protein sequence ID" value="KAF7316554.1"/>
    <property type="molecule type" value="Genomic_DNA"/>
</dbReference>
<dbReference type="RefSeq" id="XP_037226577.1">
    <property type="nucleotide sequence ID" value="XM_037358667.1"/>
</dbReference>
<evidence type="ECO:0000313" key="2">
    <source>
        <dbReference type="Proteomes" id="UP000636479"/>
    </source>
</evidence>
<evidence type="ECO:0008006" key="3">
    <source>
        <dbReference type="Google" id="ProtNLM"/>
    </source>
</evidence>
<organism evidence="1 2">
    <name type="scientific">Mycena indigotica</name>
    <dbReference type="NCBI Taxonomy" id="2126181"/>
    <lineage>
        <taxon>Eukaryota</taxon>
        <taxon>Fungi</taxon>
        <taxon>Dikarya</taxon>
        <taxon>Basidiomycota</taxon>
        <taxon>Agaricomycotina</taxon>
        <taxon>Agaricomycetes</taxon>
        <taxon>Agaricomycetidae</taxon>
        <taxon>Agaricales</taxon>
        <taxon>Marasmiineae</taxon>
        <taxon>Mycenaceae</taxon>
        <taxon>Mycena</taxon>
    </lineage>
</organism>
<dbReference type="GeneID" id="59341183"/>
<proteinExistence type="predicted"/>
<protein>
    <recommendedName>
        <fullName evidence="3">F-box domain-containing protein</fullName>
    </recommendedName>
</protein>
<accession>A0A8H6WL87</accession>
<gene>
    <name evidence="1" type="ORF">MIND_00174700</name>
</gene>
<evidence type="ECO:0000313" key="1">
    <source>
        <dbReference type="EMBL" id="KAF7316554.1"/>
    </source>
</evidence>
<dbReference type="AlphaFoldDB" id="A0A8H6WL87"/>
<reference evidence="1" key="1">
    <citation type="submission" date="2020-05" db="EMBL/GenBank/DDBJ databases">
        <title>Mycena genomes resolve the evolution of fungal bioluminescence.</title>
        <authorList>
            <person name="Tsai I.J."/>
        </authorList>
    </citation>
    <scope>NUCLEOTIDE SEQUENCE</scope>
    <source>
        <strain evidence="1">171206Taipei</strain>
    </source>
</reference>
<sequence>MPFSALDEDIIPLILAFCDVRRVLRIGRTCKLLRAVSRKRTVWQALLEDLAFRCVLHALPEDILHNATTDYLYNEVKRAVCGPDTWLPDSFRPPTVLRTSIFTFPQVPSSLQFVRLLPGGRYFVLMRDHFLEIWSIRGSHCVWSRDITFSRGGDLDMQEGGREIVLLMCMTPQTDVLGWDWVLSKFNLENEDEEILFTHPPFGFEPLGLPMVSGNLIAVAIRTSNPVLLLIDWRFRKYAAFEATTEMMFATLRFYLTPFHLVLVHNSPTPPHGLAVTVYCVSSLPSSCWFPLDDLTMQRVCFSVAVPLVSKTLSVGGQPVVNAEEVSLGFYQSPLVQGEQIGKLYVSQTETLPPSFWRTILNRISRRRTTFHPKTTHRATAFTFVLSPPNPTSSAGGFRIISMLAAVSRLADVAMSLAGYIGLQTASDLSEPGVVVDVQLKRQGVKRKKREVPIQSGTSRDNWNIASIAQTSAAIVWHRDAKLKVVYYR</sequence>
<name>A0A8H6WL87_9AGAR</name>